<feature type="region of interest" description="Disordered" evidence="1">
    <location>
        <begin position="1"/>
        <end position="33"/>
    </location>
</feature>
<sequence length="216" mass="24581">MFRRLKQNIKEKTGRATATKLTPEQDQSISYNENSRKQVEEIAKALDQLSQRWRGGGLTPTEEIGDPANVLSGKLPKGKYGAALRVIHEMQTEIGRLERRANDELLQNYVEGTFKAWLKGENQKAHQIINELKTRRVDKDACSSAYTSKATPERQQQMEQANARFEEQLAIADAEFANFPTQQQNHARAIGKMAQMLAKHYDECQKVAEKHAEKVK</sequence>
<evidence type="ECO:0000259" key="2">
    <source>
        <dbReference type="Pfam" id="PF03114"/>
    </source>
</evidence>
<evidence type="ECO:0000313" key="4">
    <source>
        <dbReference type="WBParaSite" id="L893_g26578.t1"/>
    </source>
</evidence>
<dbReference type="SUPFAM" id="SSF103657">
    <property type="entry name" value="BAR/IMD domain-like"/>
    <property type="match status" value="1"/>
</dbReference>
<reference evidence="4" key="1">
    <citation type="submission" date="2016-11" db="UniProtKB">
        <authorList>
            <consortium name="WormBaseParasite"/>
        </authorList>
    </citation>
    <scope>IDENTIFICATION</scope>
</reference>
<organism evidence="3 4">
    <name type="scientific">Steinernema glaseri</name>
    <dbReference type="NCBI Taxonomy" id="37863"/>
    <lineage>
        <taxon>Eukaryota</taxon>
        <taxon>Metazoa</taxon>
        <taxon>Ecdysozoa</taxon>
        <taxon>Nematoda</taxon>
        <taxon>Chromadorea</taxon>
        <taxon>Rhabditida</taxon>
        <taxon>Tylenchina</taxon>
        <taxon>Panagrolaimomorpha</taxon>
        <taxon>Strongyloidoidea</taxon>
        <taxon>Steinernematidae</taxon>
        <taxon>Steinernema</taxon>
    </lineage>
</organism>
<dbReference type="InterPro" id="IPR027267">
    <property type="entry name" value="AH/BAR_dom_sf"/>
</dbReference>
<feature type="compositionally biased region" description="Polar residues" evidence="1">
    <location>
        <begin position="19"/>
        <end position="33"/>
    </location>
</feature>
<dbReference type="GO" id="GO:0005737">
    <property type="term" value="C:cytoplasm"/>
    <property type="evidence" value="ECO:0007669"/>
    <property type="project" value="InterPro"/>
</dbReference>
<proteinExistence type="predicted"/>
<name>A0A1I7ZHG4_9BILA</name>
<accession>A0A1I7ZHG4</accession>
<dbReference type="Gene3D" id="1.20.1270.60">
    <property type="entry name" value="Arfaptin homology (AH) domain/BAR domain"/>
    <property type="match status" value="1"/>
</dbReference>
<dbReference type="InterPro" id="IPR004148">
    <property type="entry name" value="BAR_dom"/>
</dbReference>
<evidence type="ECO:0000256" key="1">
    <source>
        <dbReference type="SAM" id="MobiDB-lite"/>
    </source>
</evidence>
<keyword evidence="3" id="KW-1185">Reference proteome</keyword>
<protein>
    <submittedName>
        <fullName evidence="4">BAR domain-containing protein</fullName>
    </submittedName>
</protein>
<dbReference type="AlphaFoldDB" id="A0A1I7ZHG4"/>
<dbReference type="Proteomes" id="UP000095287">
    <property type="component" value="Unplaced"/>
</dbReference>
<feature type="domain" description="BAR" evidence="2">
    <location>
        <begin position="2"/>
        <end position="210"/>
    </location>
</feature>
<evidence type="ECO:0000313" key="3">
    <source>
        <dbReference type="Proteomes" id="UP000095287"/>
    </source>
</evidence>
<dbReference type="Pfam" id="PF03114">
    <property type="entry name" value="BAR"/>
    <property type="match status" value="1"/>
</dbReference>
<dbReference type="WBParaSite" id="L893_g26578.t1">
    <property type="protein sequence ID" value="L893_g26578.t1"/>
    <property type="gene ID" value="L893_g26578"/>
</dbReference>